<evidence type="ECO:0000313" key="1">
    <source>
        <dbReference type="EMBL" id="KAG8234501.1"/>
    </source>
</evidence>
<accession>A0A8K0P5G8</accession>
<proteinExistence type="predicted"/>
<dbReference type="EMBL" id="KZ308819">
    <property type="protein sequence ID" value="KAG8234501.1"/>
    <property type="molecule type" value="Genomic_DNA"/>
</dbReference>
<protein>
    <submittedName>
        <fullName evidence="1">Uncharacterized protein</fullName>
    </submittedName>
</protein>
<keyword evidence="2" id="KW-1185">Reference proteome</keyword>
<organism evidence="1 2">
    <name type="scientific">Ladona fulva</name>
    <name type="common">Scarce chaser dragonfly</name>
    <name type="synonym">Libellula fulva</name>
    <dbReference type="NCBI Taxonomy" id="123851"/>
    <lineage>
        <taxon>Eukaryota</taxon>
        <taxon>Metazoa</taxon>
        <taxon>Ecdysozoa</taxon>
        <taxon>Arthropoda</taxon>
        <taxon>Hexapoda</taxon>
        <taxon>Insecta</taxon>
        <taxon>Pterygota</taxon>
        <taxon>Palaeoptera</taxon>
        <taxon>Odonata</taxon>
        <taxon>Epiprocta</taxon>
        <taxon>Anisoptera</taxon>
        <taxon>Libelluloidea</taxon>
        <taxon>Libellulidae</taxon>
        <taxon>Ladona</taxon>
    </lineage>
</organism>
<reference evidence="1" key="1">
    <citation type="submission" date="2013-04" db="EMBL/GenBank/DDBJ databases">
        <authorList>
            <person name="Qu J."/>
            <person name="Murali S.C."/>
            <person name="Bandaranaike D."/>
            <person name="Bellair M."/>
            <person name="Blankenburg K."/>
            <person name="Chao H."/>
            <person name="Dinh H."/>
            <person name="Doddapaneni H."/>
            <person name="Downs B."/>
            <person name="Dugan-Rocha S."/>
            <person name="Elkadiri S."/>
            <person name="Gnanaolivu R.D."/>
            <person name="Hernandez B."/>
            <person name="Javaid M."/>
            <person name="Jayaseelan J.C."/>
            <person name="Lee S."/>
            <person name="Li M."/>
            <person name="Ming W."/>
            <person name="Munidasa M."/>
            <person name="Muniz J."/>
            <person name="Nguyen L."/>
            <person name="Ongeri F."/>
            <person name="Osuji N."/>
            <person name="Pu L.-L."/>
            <person name="Puazo M."/>
            <person name="Qu C."/>
            <person name="Quiroz J."/>
            <person name="Raj R."/>
            <person name="Weissenberger G."/>
            <person name="Xin Y."/>
            <person name="Zou X."/>
            <person name="Han Y."/>
            <person name="Richards S."/>
            <person name="Worley K."/>
            <person name="Muzny D."/>
            <person name="Gibbs R."/>
        </authorList>
    </citation>
    <scope>NUCLEOTIDE SEQUENCE</scope>
    <source>
        <strain evidence="1">Sampled in the wild</strain>
    </source>
</reference>
<sequence length="155" mass="17612">MERACGSIKANFQNEVPDVVTVHWDGKLLPALDAPRSNEEHLPIVILYVNKEQRIAVPSLESSSGSRQAQAVWNKISLFLRQAKSFVYELVLKSVFKVKISQVATNPSIPLFKKFRDNWKSVDPDKIKCYKENLALHLTVSGIDNLLEMYRAELT</sequence>
<gene>
    <name evidence="1" type="ORF">J437_LFUL014644</name>
</gene>
<name>A0A8K0P5G8_LADFU</name>
<dbReference type="Proteomes" id="UP000792457">
    <property type="component" value="Unassembled WGS sequence"/>
</dbReference>
<comment type="caution">
    <text evidence="1">The sequence shown here is derived from an EMBL/GenBank/DDBJ whole genome shotgun (WGS) entry which is preliminary data.</text>
</comment>
<dbReference type="AlphaFoldDB" id="A0A8K0P5G8"/>
<dbReference type="OrthoDB" id="8053568at2759"/>
<evidence type="ECO:0000313" key="2">
    <source>
        <dbReference type="Proteomes" id="UP000792457"/>
    </source>
</evidence>
<reference evidence="1" key="2">
    <citation type="submission" date="2017-10" db="EMBL/GenBank/DDBJ databases">
        <title>Ladona fulva Genome sequencing and assembly.</title>
        <authorList>
            <person name="Murali S."/>
            <person name="Richards S."/>
            <person name="Bandaranaike D."/>
            <person name="Bellair M."/>
            <person name="Blankenburg K."/>
            <person name="Chao H."/>
            <person name="Dinh H."/>
            <person name="Doddapaneni H."/>
            <person name="Dugan-Rocha S."/>
            <person name="Elkadiri S."/>
            <person name="Gnanaolivu R."/>
            <person name="Hernandez B."/>
            <person name="Skinner E."/>
            <person name="Javaid M."/>
            <person name="Lee S."/>
            <person name="Li M."/>
            <person name="Ming W."/>
            <person name="Munidasa M."/>
            <person name="Muniz J."/>
            <person name="Nguyen L."/>
            <person name="Hughes D."/>
            <person name="Osuji N."/>
            <person name="Pu L.-L."/>
            <person name="Puazo M."/>
            <person name="Qu C."/>
            <person name="Quiroz J."/>
            <person name="Raj R."/>
            <person name="Weissenberger G."/>
            <person name="Xin Y."/>
            <person name="Zou X."/>
            <person name="Han Y."/>
            <person name="Worley K."/>
            <person name="Muzny D."/>
            <person name="Gibbs R."/>
        </authorList>
    </citation>
    <scope>NUCLEOTIDE SEQUENCE</scope>
    <source>
        <strain evidence="1">Sampled in the wild</strain>
    </source>
</reference>